<proteinExistence type="predicted"/>
<reference evidence="1" key="1">
    <citation type="submission" date="2020-07" db="EMBL/GenBank/DDBJ databases">
        <title>Dissolved microcystin release linked to lysis of a Microcystis spp. bloom in Lake Erie (USA) attributed to a novel cyanophage.</title>
        <authorList>
            <person name="McKindles K.M."/>
            <person name="Manes M.A."/>
            <person name="DeMarco J.R."/>
            <person name="McClure A."/>
            <person name="McKay R.M."/>
            <person name="Davis T.W."/>
            <person name="Bullerjahn G.S."/>
        </authorList>
    </citation>
    <scope>NUCLEOTIDE SEQUENCE</scope>
</reference>
<sequence length="166" mass="20110">MIIFYWNDKLVSRHETQEEAFEQGFKYLRQHSALPEPGFKRMPLRQCSFIDTTEIDWWKHSKILFERFTDWIWYKRYSDSRGVLIDMKRILSEIKGKGYLSLDDIAQLTEINPNFLDSFARCYKLTTEEVKVLAPEKEITFDMVFEYIEIRYSALAYWLRKLKIIP</sequence>
<name>A0A7G9A4G5_9VIRU</name>
<dbReference type="EMBL" id="MT840187">
    <property type="protein sequence ID" value="QNL31638.1"/>
    <property type="molecule type" value="Genomic_DNA"/>
</dbReference>
<protein>
    <submittedName>
        <fullName evidence="1">Uncharacterized protein</fullName>
    </submittedName>
</protein>
<organism evidence="1">
    <name type="scientific">Bacteriophage sp</name>
    <dbReference type="NCBI Taxonomy" id="38018"/>
    <lineage>
        <taxon>Viruses</taxon>
    </lineage>
</organism>
<accession>A0A7G9A4G5</accession>
<evidence type="ECO:0000313" key="1">
    <source>
        <dbReference type="EMBL" id="QNL31638.1"/>
    </source>
</evidence>